<evidence type="ECO:0000256" key="8">
    <source>
        <dbReference type="SAM" id="Phobius"/>
    </source>
</evidence>
<evidence type="ECO:0000313" key="10">
    <source>
        <dbReference type="Proteomes" id="UP000253153"/>
    </source>
</evidence>
<gene>
    <name evidence="9" type="ORF">FIESC28_09153</name>
</gene>
<sequence length="820" mass="90582">MPTLEPAKDLDPNAWYQLSELAVDNGETVFHGMLQPTAPGGDLRVWPANKNSYWQFQKIGDKPGRYQMRCSDTTVKKQLSVCYRPDVIDEKRRTRPCLMATDDSDEQQWDVSLWGEDDAYRITNVQNGTKWNLDCIPDGPVFMSSNFEGEQPRQKWLMTSVGEVNNQMYSTIYSAPPKSTGDSTATTAGMTASDAKTTSTSTSDASSGNSNSNSSPNNDTSSNELSSGAVAGIAVGATLAVVALALAGFFFWRRNKRKYSPASTGPLDEKHNDSPIVVSPGDGMGSYYSPAKEMPQEHGVAELPNGQHQRHEMAPSGILGFVVEDVKQSPGNYLVALGVLVISALLHKLSTPSLDPREPPFLKPAFPIIGHFYGLMNDKHHRQIATLPILGGKLYVIFDPAIIQSAYRKKTLSFQPFAVEFAQRELLISDETHKKLKETDLVPDFFAAIHPAMTGEHIHRMNANALNYIAKDINGINKGRKMEHGNVWLWLRDIVTMATSEALYGPDNPLREDPSLLEDLWTFEAGLNVLLVNILPAITAPKAHQARARLQAALGKYYGAQKYEHEDAAEIVRGRAYPFVKYNVPGEEIGHIELALLHVGTANTIPTLYWFFVNVFSRPDLVQRLKDEVLPIIKMDGEKGIVDVTILDDKCPLLVSCYREAIRLSNQAGSNRRVLEDTTVTDSNGNSYLLKKGENLQISALVSHNLDTWGGDISTFKPDRFIETKETLEADKARRAAFIPFGGGRHLCPGRTFAFAENLGLVACLLAGFDVELPDGPKLPAGKDCNFSQAAFQPVNYGEGFGVKIQRREGWEGVQWSFKS</sequence>
<evidence type="ECO:0000256" key="6">
    <source>
        <dbReference type="PIRSR" id="PIRSR602403-1"/>
    </source>
</evidence>
<feature type="compositionally biased region" description="Low complexity" evidence="7">
    <location>
        <begin position="191"/>
        <end position="225"/>
    </location>
</feature>
<evidence type="ECO:0000256" key="4">
    <source>
        <dbReference type="ARBA" id="ARBA00023004"/>
    </source>
</evidence>
<reference evidence="9 10" key="1">
    <citation type="submission" date="2018-06" db="EMBL/GenBank/DDBJ databases">
        <title>Fusarium incarnatum-equiseti species complex species 28.</title>
        <authorList>
            <person name="Gardiner D.M."/>
        </authorList>
    </citation>
    <scope>NUCLEOTIDE SEQUENCE [LARGE SCALE GENOMIC DNA]</scope>
    <source>
        <strain evidence="9 10">FIESC_28</strain>
    </source>
</reference>
<dbReference type="GO" id="GO:0016705">
    <property type="term" value="F:oxidoreductase activity, acting on paired donors, with incorporation or reduction of molecular oxygen"/>
    <property type="evidence" value="ECO:0007669"/>
    <property type="project" value="InterPro"/>
</dbReference>
<dbReference type="CDD" id="cd12087">
    <property type="entry name" value="TM_EGFR-like"/>
    <property type="match status" value="1"/>
</dbReference>
<dbReference type="EMBL" id="QKXC01000216">
    <property type="protein sequence ID" value="RBR11269.1"/>
    <property type="molecule type" value="Genomic_DNA"/>
</dbReference>
<dbReference type="PANTHER" id="PTHR47582:SF1">
    <property type="entry name" value="P450, PUTATIVE (EUROFUNG)-RELATED"/>
    <property type="match status" value="1"/>
</dbReference>
<dbReference type="GO" id="GO:0005506">
    <property type="term" value="F:iron ion binding"/>
    <property type="evidence" value="ECO:0007669"/>
    <property type="project" value="InterPro"/>
</dbReference>
<dbReference type="Gene3D" id="1.10.630.10">
    <property type="entry name" value="Cytochrome P450"/>
    <property type="match status" value="1"/>
</dbReference>
<dbReference type="AlphaFoldDB" id="A0A366R2A6"/>
<evidence type="ECO:0000256" key="1">
    <source>
        <dbReference type="ARBA" id="ARBA00001971"/>
    </source>
</evidence>
<evidence type="ECO:0000256" key="5">
    <source>
        <dbReference type="ARBA" id="ARBA00023033"/>
    </source>
</evidence>
<dbReference type="RefSeq" id="XP_031012713.1">
    <property type="nucleotide sequence ID" value="XM_031163290.1"/>
</dbReference>
<dbReference type="InterPro" id="IPR035992">
    <property type="entry name" value="Ricin_B-like_lectins"/>
</dbReference>
<dbReference type="Pfam" id="PF00067">
    <property type="entry name" value="p450"/>
    <property type="match status" value="1"/>
</dbReference>
<dbReference type="InterPro" id="IPR053007">
    <property type="entry name" value="CYP450_monoxygenase_sec-met"/>
</dbReference>
<dbReference type="OrthoDB" id="1470350at2759"/>
<dbReference type="GO" id="GO:0020037">
    <property type="term" value="F:heme binding"/>
    <property type="evidence" value="ECO:0007669"/>
    <property type="project" value="InterPro"/>
</dbReference>
<keyword evidence="8" id="KW-0812">Transmembrane</keyword>
<dbReference type="PRINTS" id="PR00465">
    <property type="entry name" value="EP450IV"/>
</dbReference>
<comment type="cofactor">
    <cofactor evidence="1 6">
        <name>heme</name>
        <dbReference type="ChEBI" id="CHEBI:30413"/>
    </cofactor>
</comment>
<keyword evidence="5" id="KW-0560">Oxidoreductase</keyword>
<dbReference type="SUPFAM" id="SSF48264">
    <property type="entry name" value="Cytochrome P450"/>
    <property type="match status" value="1"/>
</dbReference>
<dbReference type="SUPFAM" id="SSF50370">
    <property type="entry name" value="Ricin B-like lectins"/>
    <property type="match status" value="1"/>
</dbReference>
<evidence type="ECO:0000313" key="9">
    <source>
        <dbReference type="EMBL" id="RBR11269.1"/>
    </source>
</evidence>
<evidence type="ECO:0000256" key="3">
    <source>
        <dbReference type="ARBA" id="ARBA00022723"/>
    </source>
</evidence>
<feature type="compositionally biased region" description="Polar residues" evidence="7">
    <location>
        <begin position="180"/>
        <end position="190"/>
    </location>
</feature>
<dbReference type="InterPro" id="IPR001128">
    <property type="entry name" value="Cyt_P450"/>
</dbReference>
<dbReference type="PANTHER" id="PTHR47582">
    <property type="entry name" value="P450, PUTATIVE (EUROFUNG)-RELATED"/>
    <property type="match status" value="1"/>
</dbReference>
<dbReference type="InterPro" id="IPR017972">
    <property type="entry name" value="Cyt_P450_CS"/>
</dbReference>
<dbReference type="CDD" id="cd11040">
    <property type="entry name" value="CYP7_CYP8-like"/>
    <property type="match status" value="1"/>
</dbReference>
<comment type="similarity">
    <text evidence="2">Belongs to the cytochrome P450 family.</text>
</comment>
<feature type="region of interest" description="Disordered" evidence="7">
    <location>
        <begin position="174"/>
        <end position="225"/>
    </location>
</feature>
<name>A0A366R2A6_9HYPO</name>
<evidence type="ECO:0000256" key="2">
    <source>
        <dbReference type="ARBA" id="ARBA00010617"/>
    </source>
</evidence>
<protein>
    <recommendedName>
        <fullName evidence="11">Ricin B lectin domain-containing protein</fullName>
    </recommendedName>
</protein>
<evidence type="ECO:0000256" key="7">
    <source>
        <dbReference type="SAM" id="MobiDB-lite"/>
    </source>
</evidence>
<dbReference type="GO" id="GO:0004497">
    <property type="term" value="F:monooxygenase activity"/>
    <property type="evidence" value="ECO:0007669"/>
    <property type="project" value="UniProtKB-KW"/>
</dbReference>
<dbReference type="InterPro" id="IPR036396">
    <property type="entry name" value="Cyt_P450_sf"/>
</dbReference>
<keyword evidence="6" id="KW-0349">Heme</keyword>
<keyword evidence="10" id="KW-1185">Reference proteome</keyword>
<feature type="transmembrane region" description="Helical" evidence="8">
    <location>
        <begin position="229"/>
        <end position="252"/>
    </location>
</feature>
<organism evidence="9 10">
    <name type="scientific">Fusarium coffeatum</name>
    <dbReference type="NCBI Taxonomy" id="231269"/>
    <lineage>
        <taxon>Eukaryota</taxon>
        <taxon>Fungi</taxon>
        <taxon>Dikarya</taxon>
        <taxon>Ascomycota</taxon>
        <taxon>Pezizomycotina</taxon>
        <taxon>Sordariomycetes</taxon>
        <taxon>Hypocreomycetidae</taxon>
        <taxon>Hypocreales</taxon>
        <taxon>Nectriaceae</taxon>
        <taxon>Fusarium</taxon>
        <taxon>Fusarium incarnatum-equiseti species complex</taxon>
    </lineage>
</organism>
<dbReference type="InterPro" id="IPR002403">
    <property type="entry name" value="Cyt_P450_E_grp-IV"/>
</dbReference>
<dbReference type="PROSITE" id="PS00086">
    <property type="entry name" value="CYTOCHROME_P450"/>
    <property type="match status" value="1"/>
</dbReference>
<comment type="caution">
    <text evidence="9">The sequence shown here is derived from an EMBL/GenBank/DDBJ whole genome shotgun (WGS) entry which is preliminary data.</text>
</comment>
<evidence type="ECO:0008006" key="11">
    <source>
        <dbReference type="Google" id="ProtNLM"/>
    </source>
</evidence>
<proteinExistence type="inferred from homology"/>
<keyword evidence="8" id="KW-0472">Membrane</keyword>
<keyword evidence="5" id="KW-0503">Monooxygenase</keyword>
<keyword evidence="4 6" id="KW-0408">Iron</keyword>
<dbReference type="GeneID" id="41998586"/>
<accession>A0A366R2A6</accession>
<keyword evidence="3 6" id="KW-0479">Metal-binding</keyword>
<dbReference type="Proteomes" id="UP000253153">
    <property type="component" value="Unassembled WGS sequence"/>
</dbReference>
<keyword evidence="8" id="KW-1133">Transmembrane helix</keyword>
<feature type="binding site" description="axial binding residue" evidence="6">
    <location>
        <position position="748"/>
    </location>
    <ligand>
        <name>heme</name>
        <dbReference type="ChEBI" id="CHEBI:30413"/>
    </ligand>
    <ligandPart>
        <name>Fe</name>
        <dbReference type="ChEBI" id="CHEBI:18248"/>
    </ligandPart>
</feature>